<dbReference type="InterPro" id="IPR026816">
    <property type="entry name" value="Flavodoxin_dom"/>
</dbReference>
<dbReference type="GO" id="GO:0010181">
    <property type="term" value="F:FMN binding"/>
    <property type="evidence" value="ECO:0007669"/>
    <property type="project" value="InterPro"/>
</dbReference>
<dbReference type="InterPro" id="IPR029039">
    <property type="entry name" value="Flavoprotein-like_sf"/>
</dbReference>
<comment type="caution">
    <text evidence="2">The sequence shown here is derived from an EMBL/GenBank/DDBJ whole genome shotgun (WGS) entry which is preliminary data.</text>
</comment>
<dbReference type="InterPro" id="IPR008254">
    <property type="entry name" value="Flavodoxin/NO_synth"/>
</dbReference>
<dbReference type="OrthoDB" id="9790745at2"/>
<dbReference type="Pfam" id="PF12724">
    <property type="entry name" value="Flavodoxin_5"/>
    <property type="match status" value="1"/>
</dbReference>
<gene>
    <name evidence="2" type="ORF">DC28_05315</name>
</gene>
<dbReference type="EMBL" id="JNUP01000045">
    <property type="protein sequence ID" value="KGE73191.1"/>
    <property type="molecule type" value="Genomic_DNA"/>
</dbReference>
<evidence type="ECO:0000259" key="1">
    <source>
        <dbReference type="PROSITE" id="PS50902"/>
    </source>
</evidence>
<organism evidence="2 3">
    <name type="scientific">Spirochaeta lutea</name>
    <dbReference type="NCBI Taxonomy" id="1480694"/>
    <lineage>
        <taxon>Bacteria</taxon>
        <taxon>Pseudomonadati</taxon>
        <taxon>Spirochaetota</taxon>
        <taxon>Spirochaetia</taxon>
        <taxon>Spirochaetales</taxon>
        <taxon>Spirochaetaceae</taxon>
        <taxon>Spirochaeta</taxon>
    </lineage>
</organism>
<evidence type="ECO:0000313" key="2">
    <source>
        <dbReference type="EMBL" id="KGE73191.1"/>
    </source>
</evidence>
<dbReference type="AlphaFoldDB" id="A0A098R0A7"/>
<dbReference type="STRING" id="1480694.DC28_05315"/>
<feature type="domain" description="Flavodoxin-like" evidence="1">
    <location>
        <begin position="3"/>
        <end position="156"/>
    </location>
</feature>
<reference evidence="2 3" key="1">
    <citation type="submission" date="2014-05" db="EMBL/GenBank/DDBJ databases">
        <title>De novo Genome Sequence of Spirocheata sp.</title>
        <authorList>
            <person name="Shivani Y."/>
            <person name="Subhash Y."/>
            <person name="Tushar L."/>
            <person name="Sasikala C."/>
            <person name="Ramana C.V."/>
        </authorList>
    </citation>
    <scope>NUCLEOTIDE SEQUENCE [LARGE SCALE GENOMIC DNA]</scope>
    <source>
        <strain evidence="2 3">JC230</strain>
    </source>
</reference>
<dbReference type="RefSeq" id="WP_037546547.1">
    <property type="nucleotide sequence ID" value="NZ_JNUP01000045.1"/>
</dbReference>
<dbReference type="eggNOG" id="COG0716">
    <property type="taxonomic scope" value="Bacteria"/>
</dbReference>
<sequence>MNLVIVYDSVFGNTKELAQTMGAAAASHSTVVVKHRGEVTSQDISQADMVVVASPTRAFNPTPELKEFLKDMAPGSLTGKRVAAWDTRVDVAKVNSKLLSGMVSLFGYAAPKLLTILKKKGGTAAAEAEGFFVEDKEGPVMPGEAQRAEAWISTLVKSSGERS</sequence>
<dbReference type="SUPFAM" id="SSF52218">
    <property type="entry name" value="Flavoproteins"/>
    <property type="match status" value="1"/>
</dbReference>
<dbReference type="PROSITE" id="PS50902">
    <property type="entry name" value="FLAVODOXIN_LIKE"/>
    <property type="match status" value="1"/>
</dbReference>
<keyword evidence="3" id="KW-1185">Reference proteome</keyword>
<proteinExistence type="predicted"/>
<dbReference type="Proteomes" id="UP000029692">
    <property type="component" value="Unassembled WGS sequence"/>
</dbReference>
<dbReference type="Gene3D" id="3.40.50.360">
    <property type="match status" value="1"/>
</dbReference>
<accession>A0A098R0A7</accession>
<protein>
    <recommendedName>
        <fullName evidence="1">Flavodoxin-like domain-containing protein</fullName>
    </recommendedName>
</protein>
<name>A0A098R0A7_9SPIO</name>
<evidence type="ECO:0000313" key="3">
    <source>
        <dbReference type="Proteomes" id="UP000029692"/>
    </source>
</evidence>